<dbReference type="OrthoDB" id="76388at2759"/>
<gene>
    <name evidence="5" type="ORF">E4U43_003315</name>
</gene>
<dbReference type="PROSITE" id="PS51910">
    <property type="entry name" value="GH18_2"/>
    <property type="match status" value="1"/>
</dbReference>
<dbReference type="EC" id="3.2.1.14" evidence="2"/>
<dbReference type="Proteomes" id="UP000748025">
    <property type="component" value="Unassembled WGS sequence"/>
</dbReference>
<evidence type="ECO:0000259" key="4">
    <source>
        <dbReference type="PROSITE" id="PS51910"/>
    </source>
</evidence>
<dbReference type="PANTHER" id="PTHR11177:SF228">
    <property type="entry name" value="CHITINASE"/>
    <property type="match status" value="1"/>
</dbReference>
<dbReference type="SUPFAM" id="SSF54556">
    <property type="entry name" value="Chitinase insertion domain"/>
    <property type="match status" value="1"/>
</dbReference>
<dbReference type="Gene3D" id="3.10.50.10">
    <property type="match status" value="1"/>
</dbReference>
<dbReference type="InterPro" id="IPR001223">
    <property type="entry name" value="Glyco_hydro18_cat"/>
</dbReference>
<name>A0A9P7N4X9_9HYPO</name>
<organism evidence="5 6">
    <name type="scientific">Claviceps pusilla</name>
    <dbReference type="NCBI Taxonomy" id="123648"/>
    <lineage>
        <taxon>Eukaryota</taxon>
        <taxon>Fungi</taxon>
        <taxon>Dikarya</taxon>
        <taxon>Ascomycota</taxon>
        <taxon>Pezizomycotina</taxon>
        <taxon>Sordariomycetes</taxon>
        <taxon>Hypocreomycetidae</taxon>
        <taxon>Hypocreales</taxon>
        <taxon>Clavicipitaceae</taxon>
        <taxon>Claviceps</taxon>
    </lineage>
</organism>
<dbReference type="GO" id="GO:0005576">
    <property type="term" value="C:extracellular region"/>
    <property type="evidence" value="ECO:0007669"/>
    <property type="project" value="TreeGrafter"/>
</dbReference>
<evidence type="ECO:0000256" key="1">
    <source>
        <dbReference type="ARBA" id="ARBA00008682"/>
    </source>
</evidence>
<protein>
    <recommendedName>
        <fullName evidence="2">chitinase</fullName>
        <ecNumber evidence="2">3.2.1.14</ecNumber>
    </recommendedName>
</protein>
<feature type="domain" description="GH18" evidence="4">
    <location>
        <begin position="21"/>
        <end position="359"/>
    </location>
</feature>
<dbReference type="GO" id="GO:0008061">
    <property type="term" value="F:chitin binding"/>
    <property type="evidence" value="ECO:0007669"/>
    <property type="project" value="InterPro"/>
</dbReference>
<dbReference type="Pfam" id="PF00704">
    <property type="entry name" value="Glyco_hydro_18"/>
    <property type="match status" value="1"/>
</dbReference>
<reference evidence="5" key="1">
    <citation type="journal article" date="2020" name="bioRxiv">
        <title>Whole genome comparisons of ergot fungi reveals the divergence and evolution of species within the genus Claviceps are the result of varying mechanisms driving genome evolution and host range expansion.</title>
        <authorList>
            <person name="Wyka S.A."/>
            <person name="Mondo S.J."/>
            <person name="Liu M."/>
            <person name="Dettman J."/>
            <person name="Nalam V."/>
            <person name="Broders K.D."/>
        </authorList>
    </citation>
    <scope>NUCLEOTIDE SEQUENCE</scope>
    <source>
        <strain evidence="5">CCC 602</strain>
    </source>
</reference>
<dbReference type="InterPro" id="IPR011583">
    <property type="entry name" value="Chitinase_II/V-like_cat"/>
</dbReference>
<dbReference type="InterPro" id="IPR050314">
    <property type="entry name" value="Glycosyl_Hydrlase_18"/>
</dbReference>
<evidence type="ECO:0000256" key="3">
    <source>
        <dbReference type="ARBA" id="ARBA00023026"/>
    </source>
</evidence>
<comment type="caution">
    <text evidence="5">The sequence shown here is derived from an EMBL/GenBank/DDBJ whole genome shotgun (WGS) entry which is preliminary data.</text>
</comment>
<keyword evidence="3" id="KW-0843">Virulence</keyword>
<evidence type="ECO:0000313" key="6">
    <source>
        <dbReference type="Proteomes" id="UP000748025"/>
    </source>
</evidence>
<dbReference type="InterPro" id="IPR017853">
    <property type="entry name" value="GH"/>
</dbReference>
<dbReference type="SMART" id="SM00636">
    <property type="entry name" value="Glyco_18"/>
    <property type="match status" value="1"/>
</dbReference>
<dbReference type="PANTHER" id="PTHR11177">
    <property type="entry name" value="CHITINASE"/>
    <property type="match status" value="1"/>
</dbReference>
<dbReference type="SUPFAM" id="SSF51445">
    <property type="entry name" value="(Trans)glycosidases"/>
    <property type="match status" value="1"/>
</dbReference>
<accession>A0A9P7N4X9</accession>
<evidence type="ECO:0000256" key="2">
    <source>
        <dbReference type="ARBA" id="ARBA00012729"/>
    </source>
</evidence>
<dbReference type="EMBL" id="SRPW01002272">
    <property type="protein sequence ID" value="KAG5994106.1"/>
    <property type="molecule type" value="Genomic_DNA"/>
</dbReference>
<dbReference type="Gene3D" id="3.20.20.80">
    <property type="entry name" value="Glycosidases"/>
    <property type="match status" value="1"/>
</dbReference>
<dbReference type="GO" id="GO:0005975">
    <property type="term" value="P:carbohydrate metabolic process"/>
    <property type="evidence" value="ECO:0007669"/>
    <property type="project" value="InterPro"/>
</dbReference>
<comment type="similarity">
    <text evidence="1">Belongs to the glycosyl hydrolase 18 family. Chitinase class V subfamily.</text>
</comment>
<evidence type="ECO:0000313" key="5">
    <source>
        <dbReference type="EMBL" id="KAG5994106.1"/>
    </source>
</evidence>
<dbReference type="GO" id="GO:0006032">
    <property type="term" value="P:chitin catabolic process"/>
    <property type="evidence" value="ECO:0007669"/>
    <property type="project" value="TreeGrafter"/>
</dbReference>
<keyword evidence="6" id="KW-1185">Reference proteome</keyword>
<dbReference type="AlphaFoldDB" id="A0A9P7N4X9"/>
<dbReference type="GO" id="GO:0008843">
    <property type="term" value="F:endochitinase activity"/>
    <property type="evidence" value="ECO:0007669"/>
    <property type="project" value="UniProtKB-EC"/>
</dbReference>
<sequence length="359" mass="38690">MSSHPQAHSSSIASSFARIMYTNAVYFLSSRVYLGDTPGMLNYRCINRVYYAYAEVALDGGVYLGDEWADTRAPVDGVRGALGSLMHLKQQHPHLQVILSVGGESASDVFPVVANDALLRDNFAQSAWGLVEASGLDGIDIVWDYPCTVEQGVNFIALLAAVRNYLPQNHHLLTAALPASTAVLQFIDFAMAANYLNHINVMAYDFFGSWSPRSGHHSQLFAMSHEEPSGSSGVMYLISQGFPAGGILLGIPTYGRSFLRASGPGKKFKGAGGNEGTFEYNGLPREGCEETVDKNRVSAQCVGGDGGFVTYDNPDTVKAKAMFARQKMLGGLYYWNAPADSKEASRSLISAGFIALHSS</sequence>
<proteinExistence type="inferred from homology"/>
<dbReference type="InterPro" id="IPR029070">
    <property type="entry name" value="Chitinase_insertion_sf"/>
</dbReference>